<evidence type="ECO:0000256" key="1">
    <source>
        <dbReference type="SAM" id="MobiDB-lite"/>
    </source>
</evidence>
<feature type="region of interest" description="Disordered" evidence="1">
    <location>
        <begin position="180"/>
        <end position="211"/>
    </location>
</feature>
<sequence length="211" mass="23323">MSRAGETRQDPGVELTTWYLEQTDAAQIQPGREPRVPVEVGRAEVASPELSRFLYTAVGGDWFWTDRLSWTWAQWQDWLTRPGVETWVASVRGTPAGYVELDGRHPGAVEIAYFGLLPQFAGLGLGGHLLTEGLRRAWRLADRWPHQTPISRVWVHTCSLDGPAALANYRARGLTAYRTEVTPSSRPAETPGPWPGAGPRVTPGLTGRPES</sequence>
<name>I0HG19_ACTM4</name>
<dbReference type="KEGG" id="ams:AMIS_67360"/>
<keyword evidence="4" id="KW-1185">Reference proteome</keyword>
<dbReference type="SUPFAM" id="SSF55729">
    <property type="entry name" value="Acyl-CoA N-acyltransferases (Nat)"/>
    <property type="match status" value="1"/>
</dbReference>
<organism evidence="3 4">
    <name type="scientific">Actinoplanes missouriensis (strain ATCC 14538 / DSM 43046 / CBS 188.64 / JCM 3121 / NBRC 102363 / NCIMB 12654 / NRRL B-3342 / UNCC 431)</name>
    <dbReference type="NCBI Taxonomy" id="512565"/>
    <lineage>
        <taxon>Bacteria</taxon>
        <taxon>Bacillati</taxon>
        <taxon>Actinomycetota</taxon>
        <taxon>Actinomycetes</taxon>
        <taxon>Micromonosporales</taxon>
        <taxon>Micromonosporaceae</taxon>
        <taxon>Actinoplanes</taxon>
    </lineage>
</organism>
<dbReference type="PROSITE" id="PS51186">
    <property type="entry name" value="GNAT"/>
    <property type="match status" value="1"/>
</dbReference>
<dbReference type="InterPro" id="IPR016181">
    <property type="entry name" value="Acyl_CoA_acyltransferase"/>
</dbReference>
<accession>I0HG19</accession>
<dbReference type="GO" id="GO:0016747">
    <property type="term" value="F:acyltransferase activity, transferring groups other than amino-acyl groups"/>
    <property type="evidence" value="ECO:0007669"/>
    <property type="project" value="InterPro"/>
</dbReference>
<dbReference type="eggNOG" id="COG0454">
    <property type="taxonomic scope" value="Bacteria"/>
</dbReference>
<keyword evidence="3" id="KW-0808">Transferase</keyword>
<dbReference type="AlphaFoldDB" id="I0HG19"/>
<dbReference type="EMBL" id="AP012319">
    <property type="protein sequence ID" value="BAL91956.1"/>
    <property type="molecule type" value="Genomic_DNA"/>
</dbReference>
<dbReference type="Proteomes" id="UP000007882">
    <property type="component" value="Chromosome"/>
</dbReference>
<gene>
    <name evidence="3" type="ordered locus">AMIS_67360</name>
</gene>
<dbReference type="PATRIC" id="fig|512565.3.peg.6734"/>
<dbReference type="Gene3D" id="3.40.630.30">
    <property type="match status" value="1"/>
</dbReference>
<evidence type="ECO:0000313" key="4">
    <source>
        <dbReference type="Proteomes" id="UP000007882"/>
    </source>
</evidence>
<dbReference type="HOGENOM" id="CLU_098254_0_0_11"/>
<dbReference type="Pfam" id="PF00583">
    <property type="entry name" value="Acetyltransf_1"/>
    <property type="match status" value="1"/>
</dbReference>
<evidence type="ECO:0000259" key="2">
    <source>
        <dbReference type="PROSITE" id="PS51186"/>
    </source>
</evidence>
<proteinExistence type="predicted"/>
<reference evidence="3 4" key="1">
    <citation type="submission" date="2012-02" db="EMBL/GenBank/DDBJ databases">
        <title>Complete genome sequence of Actinoplanes missouriensis 431 (= NBRC 102363).</title>
        <authorList>
            <person name="Ohnishi Y."/>
            <person name="Ishikawa J."/>
            <person name="Sekine M."/>
            <person name="Hosoyama A."/>
            <person name="Harada T."/>
            <person name="Narita H."/>
            <person name="Hata T."/>
            <person name="Konno Y."/>
            <person name="Tutikane K."/>
            <person name="Fujita N."/>
            <person name="Horinouchi S."/>
            <person name="Hayakawa M."/>
        </authorList>
    </citation>
    <scope>NUCLEOTIDE SEQUENCE [LARGE SCALE GENOMIC DNA]</scope>
    <source>
        <strain evidence="4">ATCC 14538 / DSM 43046 / CBS 188.64 / JCM 3121 / NBRC 102363 / NCIMB 12654 / NRRL B-3342 / UNCC 431</strain>
    </source>
</reference>
<dbReference type="InterPro" id="IPR000182">
    <property type="entry name" value="GNAT_dom"/>
</dbReference>
<feature type="domain" description="N-acetyltransferase" evidence="2">
    <location>
        <begin position="38"/>
        <end position="189"/>
    </location>
</feature>
<evidence type="ECO:0000313" key="3">
    <source>
        <dbReference type="EMBL" id="BAL91956.1"/>
    </source>
</evidence>
<protein>
    <submittedName>
        <fullName evidence="3">Putative GCN5-related N-acetyltransferase</fullName>
    </submittedName>
</protein>